<dbReference type="AlphaFoldDB" id="A0A915INS1"/>
<name>A0A915INS1_ROMCU</name>
<accession>A0A915INS1</accession>
<keyword evidence="1" id="KW-1185">Reference proteome</keyword>
<protein>
    <submittedName>
        <fullName evidence="2">Uncharacterized protein</fullName>
    </submittedName>
</protein>
<dbReference type="Proteomes" id="UP000887565">
    <property type="component" value="Unplaced"/>
</dbReference>
<sequence>MLRMLNIQSSFWKAKKRLLQK</sequence>
<evidence type="ECO:0000313" key="1">
    <source>
        <dbReference type="Proteomes" id="UP000887565"/>
    </source>
</evidence>
<dbReference type="WBParaSite" id="nRc.2.0.1.t15520-RA">
    <property type="protein sequence ID" value="nRc.2.0.1.t15520-RA"/>
    <property type="gene ID" value="nRc.2.0.1.g15520"/>
</dbReference>
<organism evidence="1 2">
    <name type="scientific">Romanomermis culicivorax</name>
    <name type="common">Nematode worm</name>
    <dbReference type="NCBI Taxonomy" id="13658"/>
    <lineage>
        <taxon>Eukaryota</taxon>
        <taxon>Metazoa</taxon>
        <taxon>Ecdysozoa</taxon>
        <taxon>Nematoda</taxon>
        <taxon>Enoplea</taxon>
        <taxon>Dorylaimia</taxon>
        <taxon>Mermithida</taxon>
        <taxon>Mermithoidea</taxon>
        <taxon>Mermithidae</taxon>
        <taxon>Romanomermis</taxon>
    </lineage>
</organism>
<evidence type="ECO:0000313" key="2">
    <source>
        <dbReference type="WBParaSite" id="nRc.2.0.1.t15520-RA"/>
    </source>
</evidence>
<reference evidence="2" key="1">
    <citation type="submission" date="2022-11" db="UniProtKB">
        <authorList>
            <consortium name="WormBaseParasite"/>
        </authorList>
    </citation>
    <scope>IDENTIFICATION</scope>
</reference>
<proteinExistence type="predicted"/>